<feature type="binding site" evidence="9">
    <location>
        <position position="39"/>
    </location>
    <ligand>
        <name>NADPH</name>
        <dbReference type="ChEBI" id="CHEBI:57783"/>
    </ligand>
</feature>
<evidence type="ECO:0000313" key="13">
    <source>
        <dbReference type="EMBL" id="KXB80483.1"/>
    </source>
</evidence>
<evidence type="ECO:0000256" key="5">
    <source>
        <dbReference type="ARBA" id="ARBA00023002"/>
    </source>
</evidence>
<dbReference type="GO" id="GO:0030604">
    <property type="term" value="F:1-deoxy-D-xylulose-5-phosphate reductoisomerase activity"/>
    <property type="evidence" value="ECO:0007669"/>
    <property type="project" value="UniProtKB-UniRule"/>
</dbReference>
<feature type="binding site" evidence="9">
    <location>
        <position position="222"/>
    </location>
    <ligand>
        <name>NADPH</name>
        <dbReference type="ChEBI" id="CHEBI:57783"/>
    </ligand>
</feature>
<evidence type="ECO:0000256" key="1">
    <source>
        <dbReference type="ARBA" id="ARBA00005094"/>
    </source>
</evidence>
<feature type="binding site" evidence="9">
    <location>
        <position position="229"/>
    </location>
    <ligand>
        <name>1-deoxy-D-xylulose 5-phosphate</name>
        <dbReference type="ChEBI" id="CHEBI:57792"/>
    </ligand>
</feature>
<comment type="caution">
    <text evidence="9">Lacks conserved residue(s) required for the propagation of feature annotation.</text>
</comment>
<dbReference type="GO" id="GO:0030145">
    <property type="term" value="F:manganese ion binding"/>
    <property type="evidence" value="ECO:0007669"/>
    <property type="project" value="TreeGrafter"/>
</dbReference>
<accession>A0AB34WYL2</accession>
<feature type="binding site" evidence="9">
    <location>
        <position position="36"/>
    </location>
    <ligand>
        <name>NADPH</name>
        <dbReference type="ChEBI" id="CHEBI:57783"/>
    </ligand>
</feature>
<feature type="binding site" evidence="9">
    <location>
        <position position="130"/>
    </location>
    <ligand>
        <name>NADPH</name>
        <dbReference type="ChEBI" id="CHEBI:57783"/>
    </ligand>
</feature>
<feature type="binding site" evidence="9">
    <location>
        <position position="10"/>
    </location>
    <ligand>
        <name>NADPH</name>
        <dbReference type="ChEBI" id="CHEBI:57783"/>
    </ligand>
</feature>
<name>A0AB34WYL2_9ACTO</name>
<keyword evidence="4 9" id="KW-0521">NADP</keyword>
<dbReference type="GO" id="GO:0070402">
    <property type="term" value="F:NADPH binding"/>
    <property type="evidence" value="ECO:0007669"/>
    <property type="project" value="InterPro"/>
</dbReference>
<feature type="binding site" evidence="9">
    <location>
        <position position="11"/>
    </location>
    <ligand>
        <name>NADPH</name>
        <dbReference type="ChEBI" id="CHEBI:57783"/>
    </ligand>
</feature>
<dbReference type="FunFam" id="3.40.50.720:FF:000045">
    <property type="entry name" value="1-deoxy-D-xylulose 5-phosphate reductoisomerase"/>
    <property type="match status" value="1"/>
</dbReference>
<dbReference type="Gene3D" id="1.10.1740.10">
    <property type="match status" value="1"/>
</dbReference>
<feature type="domain" description="1-deoxy-D-xylulose 5-phosphate reductoisomerase N-terminal" evidence="10">
    <location>
        <begin position="4"/>
        <end position="138"/>
    </location>
</feature>
<comment type="caution">
    <text evidence="13">The sequence shown here is derived from an EMBL/GenBank/DDBJ whole genome shotgun (WGS) entry which is preliminary data.</text>
</comment>
<feature type="binding site" evidence="9">
    <location>
        <position position="216"/>
    </location>
    <ligand>
        <name>1-deoxy-D-xylulose 5-phosphate</name>
        <dbReference type="ChEBI" id="CHEBI:57792"/>
    </ligand>
</feature>
<keyword evidence="5 9" id="KW-0560">Oxidoreductase</keyword>
<dbReference type="AlphaFoldDB" id="A0AB34WYL2"/>
<feature type="binding site" evidence="9">
    <location>
        <position position="157"/>
    </location>
    <ligand>
        <name>1-deoxy-D-xylulose 5-phosphate</name>
        <dbReference type="ChEBI" id="CHEBI:57792"/>
    </ligand>
</feature>
<sequence>MRDVFILGSTGSIGTQALEVIAQNSKRFRVCALSAGGANLALLASQAAQFRPEMVAISQDRGEEFASALAAELPGGENYQPEILTGEDASARVAGKASREAVVLNGINGGVGLAPTLAALESGATLALANKESLIVGGALVKAACQRPGQIVPVDSEHSAIAQALASGVHHKGLTSVNQDGCSEVSQIILTASGGPFRGKKRADLAEVSAQQALNHPTWSMGPVVTINSSTLVNKGLELIEAHLLFEVAPENIVPVIHPQSIIHSGVTWRDGATILQASPPDMRLPIALGLDWPTRLEKTVTPLDFTSAQQWTFEPVDHETFPAIKLARQAVAASASHPAVYNAANEVFVDAFLDGNLPYLQIVDSLAQVLAEHTGIDNPDLAQIMEAQTWAKSKAQQIVMNAR</sequence>
<evidence type="ECO:0000256" key="2">
    <source>
        <dbReference type="ARBA" id="ARBA00006825"/>
    </source>
</evidence>
<dbReference type="SUPFAM" id="SSF69055">
    <property type="entry name" value="1-deoxy-D-xylulose-5-phosphate reductoisomerase, C-terminal domain"/>
    <property type="match status" value="1"/>
</dbReference>
<evidence type="ECO:0000256" key="8">
    <source>
        <dbReference type="ARBA" id="ARBA00048543"/>
    </source>
</evidence>
<evidence type="ECO:0000256" key="6">
    <source>
        <dbReference type="ARBA" id="ARBA00023211"/>
    </source>
</evidence>
<keyword evidence="3 9" id="KW-0479">Metal-binding</keyword>
<feature type="binding site" evidence="9">
    <location>
        <position position="12"/>
    </location>
    <ligand>
        <name>NADPH</name>
        <dbReference type="ChEBI" id="CHEBI:57783"/>
    </ligand>
</feature>
<feature type="domain" description="DXP reductoisomerase C-terminal" evidence="12">
    <location>
        <begin position="279"/>
        <end position="394"/>
    </location>
</feature>
<dbReference type="Proteomes" id="UP000243201">
    <property type="component" value="Unassembled WGS sequence"/>
</dbReference>
<dbReference type="HAMAP" id="MF_00183">
    <property type="entry name" value="DXP_reductoisom"/>
    <property type="match status" value="1"/>
</dbReference>
<keyword evidence="6 9" id="KW-0464">Manganese</keyword>
<dbReference type="NCBIfam" id="TIGR00243">
    <property type="entry name" value="Dxr"/>
    <property type="match status" value="1"/>
</dbReference>
<feature type="domain" description="1-deoxy-D-xylulose 5-phosphate reductoisomerase C-terminal" evidence="11">
    <location>
        <begin position="151"/>
        <end position="246"/>
    </location>
</feature>
<reference evidence="14 16" key="2">
    <citation type="submission" date="2017-09" db="EMBL/GenBank/DDBJ databases">
        <title>Bacterial strain isolated from the female urinary microbiota.</title>
        <authorList>
            <person name="Thomas-White K."/>
            <person name="Kumar N."/>
            <person name="Forster S."/>
            <person name="Putonti C."/>
            <person name="Lawley T."/>
            <person name="Wolfe A.J."/>
        </authorList>
    </citation>
    <scope>NUCLEOTIDE SEQUENCE [LARGE SCALE GENOMIC DNA]</scope>
    <source>
        <strain evidence="14 16">UMB0744</strain>
    </source>
</reference>
<evidence type="ECO:0000313" key="16">
    <source>
        <dbReference type="Proteomes" id="UP000243201"/>
    </source>
</evidence>
<evidence type="ECO:0000256" key="4">
    <source>
        <dbReference type="ARBA" id="ARBA00022857"/>
    </source>
</evidence>
<dbReference type="EC" id="1.1.1.267" evidence="9"/>
<feature type="binding site" evidence="9">
    <location>
        <position position="13"/>
    </location>
    <ligand>
        <name>NADPH</name>
        <dbReference type="ChEBI" id="CHEBI:57783"/>
    </ligand>
</feature>
<feature type="binding site" evidence="9">
    <location>
        <position position="155"/>
    </location>
    <ligand>
        <name>Mn(2+)</name>
        <dbReference type="ChEBI" id="CHEBI:29035"/>
    </ligand>
</feature>
<dbReference type="InterPro" id="IPR036291">
    <property type="entry name" value="NAD(P)-bd_dom_sf"/>
</dbReference>
<keyword evidence="16" id="KW-1185">Reference proteome</keyword>
<gene>
    <name evidence="9" type="primary">dxr</name>
    <name evidence="14" type="ORF">CJ240_02555</name>
    <name evidence="13" type="ORF">HMPREF1862_01165</name>
</gene>
<dbReference type="PANTHER" id="PTHR30525:SF0">
    <property type="entry name" value="1-DEOXY-D-XYLULOSE 5-PHOSPHATE REDUCTOISOMERASE, CHLOROPLASTIC"/>
    <property type="match status" value="1"/>
</dbReference>
<dbReference type="InterPro" id="IPR036169">
    <property type="entry name" value="DXPR_C_sf"/>
</dbReference>
<feature type="binding site" evidence="9">
    <location>
        <position position="234"/>
    </location>
    <ligand>
        <name>1-deoxy-D-xylulose 5-phosphate</name>
        <dbReference type="ChEBI" id="CHEBI:57792"/>
    </ligand>
</feature>
<feature type="binding site" evidence="9">
    <location>
        <position position="132"/>
    </location>
    <ligand>
        <name>NADPH</name>
        <dbReference type="ChEBI" id="CHEBI:57783"/>
    </ligand>
</feature>
<dbReference type="InterPro" id="IPR013512">
    <property type="entry name" value="DXP_reductoisomerase_N"/>
</dbReference>
<evidence type="ECO:0000313" key="15">
    <source>
        <dbReference type="Proteomes" id="UP000070572"/>
    </source>
</evidence>
<feature type="binding site" evidence="9">
    <location>
        <position position="238"/>
    </location>
    <ligand>
        <name>1-deoxy-D-xylulose 5-phosphate</name>
        <dbReference type="ChEBI" id="CHEBI:57792"/>
    </ligand>
</feature>
<organism evidence="13 15">
    <name type="scientific">Varibaculum cambriense</name>
    <dbReference type="NCBI Taxonomy" id="184870"/>
    <lineage>
        <taxon>Bacteria</taxon>
        <taxon>Bacillati</taxon>
        <taxon>Actinomycetota</taxon>
        <taxon>Actinomycetes</taxon>
        <taxon>Actinomycetales</taxon>
        <taxon>Actinomycetaceae</taxon>
        <taxon>Varibaculum</taxon>
    </lineage>
</organism>
<comment type="function">
    <text evidence="9">Catalyzes the NADPH-dependent rearrangement and reduction of 1-deoxy-D-xylulose-5-phosphate (DXP) to 2-C-methyl-D-erythritol 4-phosphate (MEP).</text>
</comment>
<dbReference type="GeneID" id="78351955"/>
<proteinExistence type="inferred from homology"/>
<dbReference type="RefSeq" id="WP_022864053.1">
    <property type="nucleotide sequence ID" value="NZ_JAHAIW010000002.1"/>
</dbReference>
<comment type="pathway">
    <text evidence="1 9">Isoprenoid biosynthesis; isopentenyl diphosphate biosynthesis via DXP pathway; isopentenyl diphosphate from 1-deoxy-D-xylulose 5-phosphate: step 1/6.</text>
</comment>
<evidence type="ECO:0000256" key="3">
    <source>
        <dbReference type="ARBA" id="ARBA00022723"/>
    </source>
</evidence>
<protein>
    <recommendedName>
        <fullName evidence="9">1-deoxy-D-xylulose 5-phosphate reductoisomerase</fullName>
        <shortName evidence="9">DXP reductoisomerase</shortName>
        <ecNumber evidence="9">1.1.1.267</ecNumber>
    </recommendedName>
    <alternativeName>
        <fullName evidence="9">1-deoxyxylulose-5-phosphate reductoisomerase</fullName>
    </alternativeName>
    <alternativeName>
        <fullName evidence="9">2-C-methyl-D-erythritol 4-phosphate synthase</fullName>
    </alternativeName>
</protein>
<evidence type="ECO:0000256" key="9">
    <source>
        <dbReference type="HAMAP-Rule" id="MF_00183"/>
    </source>
</evidence>
<reference evidence="13 15" key="1">
    <citation type="submission" date="2016-01" db="EMBL/GenBank/DDBJ databases">
        <authorList>
            <person name="Mitreva M."/>
            <person name="Pepin K.H."/>
            <person name="Mihindukulasuriya K.A."/>
            <person name="Fulton R."/>
            <person name="Fronick C."/>
            <person name="O'Laughlin M."/>
            <person name="Miner T."/>
            <person name="Herter B."/>
            <person name="Rosa B.A."/>
            <person name="Cordes M."/>
            <person name="Tomlinson C."/>
            <person name="Wollam A."/>
            <person name="Palsikar V.B."/>
            <person name="Mardis E.R."/>
            <person name="Wilson R.K."/>
        </authorList>
    </citation>
    <scope>NUCLEOTIDE SEQUENCE [LARGE SCALE GENOMIC DNA]</scope>
    <source>
        <strain evidence="13 15">DNF00696</strain>
    </source>
</reference>
<feature type="binding site" evidence="9">
    <location>
        <position position="156"/>
    </location>
    <ligand>
        <name>1-deoxy-D-xylulose 5-phosphate</name>
        <dbReference type="ChEBI" id="CHEBI:57792"/>
    </ligand>
</feature>
<dbReference type="EMBL" id="LSDN01000015">
    <property type="protein sequence ID" value="KXB80483.1"/>
    <property type="molecule type" value="Genomic_DNA"/>
</dbReference>
<dbReference type="Pfam" id="PF13288">
    <property type="entry name" value="DXPR_C"/>
    <property type="match status" value="1"/>
</dbReference>
<evidence type="ECO:0000259" key="11">
    <source>
        <dbReference type="Pfam" id="PF08436"/>
    </source>
</evidence>
<dbReference type="GO" id="GO:0051484">
    <property type="term" value="P:isopentenyl diphosphate biosynthetic process, methylerythritol 4-phosphate pathway involved in terpenoid biosynthetic process"/>
    <property type="evidence" value="ECO:0007669"/>
    <property type="project" value="UniProtKB-ARBA"/>
</dbReference>
<dbReference type="PIRSF" id="PIRSF006205">
    <property type="entry name" value="Dxp_reductismrs"/>
    <property type="match status" value="1"/>
</dbReference>
<comment type="catalytic activity">
    <reaction evidence="8">
        <text>2-C-methyl-D-erythritol 4-phosphate + NADP(+) = 1-deoxy-D-xylulose 5-phosphate + NADPH + H(+)</text>
        <dbReference type="Rhea" id="RHEA:13717"/>
        <dbReference type="ChEBI" id="CHEBI:15378"/>
        <dbReference type="ChEBI" id="CHEBI:57783"/>
        <dbReference type="ChEBI" id="CHEBI:57792"/>
        <dbReference type="ChEBI" id="CHEBI:58262"/>
        <dbReference type="ChEBI" id="CHEBI:58349"/>
        <dbReference type="EC" id="1.1.1.267"/>
    </reaction>
    <physiologicalReaction direction="right-to-left" evidence="8">
        <dbReference type="Rhea" id="RHEA:13719"/>
    </physiologicalReaction>
</comment>
<feature type="binding site" evidence="9">
    <location>
        <position position="157"/>
    </location>
    <ligand>
        <name>Mn(2+)</name>
        <dbReference type="ChEBI" id="CHEBI:29035"/>
    </ligand>
</feature>
<comment type="similarity">
    <text evidence="2 9">Belongs to the DXR family.</text>
</comment>
<feature type="binding site" evidence="9">
    <location>
        <position position="131"/>
    </location>
    <ligand>
        <name>1-deoxy-D-xylulose 5-phosphate</name>
        <dbReference type="ChEBI" id="CHEBI:57792"/>
    </ligand>
</feature>
<feature type="binding site" evidence="9">
    <location>
        <position position="235"/>
    </location>
    <ligand>
        <name>1-deoxy-D-xylulose 5-phosphate</name>
        <dbReference type="ChEBI" id="CHEBI:57792"/>
    </ligand>
</feature>
<evidence type="ECO:0000259" key="10">
    <source>
        <dbReference type="Pfam" id="PF02670"/>
    </source>
</evidence>
<evidence type="ECO:0000259" key="12">
    <source>
        <dbReference type="Pfam" id="PF13288"/>
    </source>
</evidence>
<dbReference type="SUPFAM" id="SSF55347">
    <property type="entry name" value="Glyceraldehyde-3-phosphate dehydrogenase-like, C-terminal domain"/>
    <property type="match status" value="1"/>
</dbReference>
<dbReference type="InterPro" id="IPR003821">
    <property type="entry name" value="DXP_reductoisomerase"/>
</dbReference>
<dbReference type="Proteomes" id="UP000070572">
    <property type="component" value="Unassembled WGS sequence"/>
</dbReference>
<feature type="binding site" evidence="9">
    <location>
        <position position="238"/>
    </location>
    <ligand>
        <name>Mn(2+)</name>
        <dbReference type="ChEBI" id="CHEBI:29035"/>
    </ligand>
</feature>
<dbReference type="Pfam" id="PF02670">
    <property type="entry name" value="DXP_reductoisom"/>
    <property type="match status" value="1"/>
</dbReference>
<dbReference type="Pfam" id="PF08436">
    <property type="entry name" value="DXP_redisom_C"/>
    <property type="match status" value="1"/>
</dbReference>
<dbReference type="Gene3D" id="3.40.50.720">
    <property type="entry name" value="NAD(P)-binding Rossmann-like Domain"/>
    <property type="match status" value="1"/>
</dbReference>
<dbReference type="InterPro" id="IPR013644">
    <property type="entry name" value="DXP_reductoisomerase_C"/>
</dbReference>
<dbReference type="PANTHER" id="PTHR30525">
    <property type="entry name" value="1-DEOXY-D-XYLULOSE 5-PHOSPHATE REDUCTOISOMERASE"/>
    <property type="match status" value="1"/>
</dbReference>
<keyword evidence="7 9" id="KW-0414">Isoprene biosynthesis</keyword>
<dbReference type="SUPFAM" id="SSF51735">
    <property type="entry name" value="NAD(P)-binding Rossmann-fold domains"/>
    <property type="match status" value="1"/>
</dbReference>
<evidence type="ECO:0000313" key="14">
    <source>
        <dbReference type="EMBL" id="PMB90630.1"/>
    </source>
</evidence>
<keyword evidence="9" id="KW-0460">Magnesium</keyword>
<dbReference type="InterPro" id="IPR026877">
    <property type="entry name" value="DXPR_C"/>
</dbReference>
<feature type="binding site" evidence="9">
    <location>
        <position position="193"/>
    </location>
    <ligand>
        <name>1-deoxy-D-xylulose 5-phosphate</name>
        <dbReference type="ChEBI" id="CHEBI:57792"/>
    </ligand>
</feature>
<comment type="cofactor">
    <cofactor evidence="9">
        <name>Mg(2+)</name>
        <dbReference type="ChEBI" id="CHEBI:18420"/>
    </cofactor>
    <cofactor evidence="9">
        <name>Mn(2+)</name>
        <dbReference type="ChEBI" id="CHEBI:29035"/>
    </cofactor>
</comment>
<evidence type="ECO:0000256" key="7">
    <source>
        <dbReference type="ARBA" id="ARBA00023229"/>
    </source>
</evidence>
<dbReference type="EMBL" id="PNGC01000001">
    <property type="protein sequence ID" value="PMB90630.1"/>
    <property type="molecule type" value="Genomic_DNA"/>
</dbReference>